<evidence type="ECO:0000256" key="1">
    <source>
        <dbReference type="ARBA" id="ARBA00001933"/>
    </source>
</evidence>
<dbReference type="PANTHER" id="PTHR43094">
    <property type="entry name" value="AMINOTRANSFERASE"/>
    <property type="match status" value="1"/>
</dbReference>
<comment type="similarity">
    <text evidence="2 4">Belongs to the class-III pyridoxal-phosphate-dependent aminotransferase family.</text>
</comment>
<dbReference type="PROSITE" id="PS00600">
    <property type="entry name" value="AA_TRANSFER_CLASS_3"/>
    <property type="match status" value="1"/>
</dbReference>
<dbReference type="CDD" id="cd00610">
    <property type="entry name" value="OAT_like"/>
    <property type="match status" value="1"/>
</dbReference>
<comment type="caution">
    <text evidence="5">The sequence shown here is derived from an EMBL/GenBank/DDBJ whole genome shotgun (WGS) entry which is preliminary data.</text>
</comment>
<evidence type="ECO:0000313" key="5">
    <source>
        <dbReference type="EMBL" id="PWW30211.1"/>
    </source>
</evidence>
<dbReference type="Pfam" id="PF00202">
    <property type="entry name" value="Aminotran_3"/>
    <property type="match status" value="1"/>
</dbReference>
<organism evidence="5 6">
    <name type="scientific">Cytobacillus oceanisediminis</name>
    <dbReference type="NCBI Taxonomy" id="665099"/>
    <lineage>
        <taxon>Bacteria</taxon>
        <taxon>Bacillati</taxon>
        <taxon>Bacillota</taxon>
        <taxon>Bacilli</taxon>
        <taxon>Bacillales</taxon>
        <taxon>Bacillaceae</taxon>
        <taxon>Cytobacillus</taxon>
    </lineage>
</organism>
<gene>
    <name evidence="5" type="ORF">DFO73_10393</name>
</gene>
<comment type="cofactor">
    <cofactor evidence="1">
        <name>pyridoxal 5'-phosphate</name>
        <dbReference type="ChEBI" id="CHEBI:597326"/>
    </cofactor>
</comment>
<name>A0A2V3A0H4_9BACI</name>
<dbReference type="PANTHER" id="PTHR43094:SF1">
    <property type="entry name" value="AMINOTRANSFERASE CLASS-III"/>
    <property type="match status" value="1"/>
</dbReference>
<proteinExistence type="inferred from homology"/>
<dbReference type="GO" id="GO:0008483">
    <property type="term" value="F:transaminase activity"/>
    <property type="evidence" value="ECO:0007669"/>
    <property type="project" value="UniProtKB-KW"/>
</dbReference>
<dbReference type="PIRSF" id="PIRSF000521">
    <property type="entry name" value="Transaminase_4ab_Lys_Orn"/>
    <property type="match status" value="1"/>
</dbReference>
<dbReference type="Proteomes" id="UP000247150">
    <property type="component" value="Unassembled WGS sequence"/>
</dbReference>
<dbReference type="NCBIfam" id="NF005375">
    <property type="entry name" value="PRK06917.1"/>
    <property type="match status" value="1"/>
</dbReference>
<keyword evidence="5" id="KW-0808">Transferase</keyword>
<dbReference type="InterPro" id="IPR015424">
    <property type="entry name" value="PyrdxlP-dep_Trfase"/>
</dbReference>
<protein>
    <submittedName>
        <fullName evidence="5">Adenosylmethionine-8-amino-7-oxononanoate aminotransferase</fullName>
    </submittedName>
</protein>
<dbReference type="EMBL" id="QGTW01000003">
    <property type="protein sequence ID" value="PWW30211.1"/>
    <property type="molecule type" value="Genomic_DNA"/>
</dbReference>
<dbReference type="InterPro" id="IPR015422">
    <property type="entry name" value="PyrdxlP-dep_Trfase_small"/>
</dbReference>
<dbReference type="Gene3D" id="3.90.1150.10">
    <property type="entry name" value="Aspartate Aminotransferase, domain 1"/>
    <property type="match status" value="1"/>
</dbReference>
<evidence type="ECO:0000256" key="3">
    <source>
        <dbReference type="ARBA" id="ARBA00022898"/>
    </source>
</evidence>
<dbReference type="InterPro" id="IPR049704">
    <property type="entry name" value="Aminotrans_3_PPA_site"/>
</dbReference>
<dbReference type="GO" id="GO:0030170">
    <property type="term" value="F:pyridoxal phosphate binding"/>
    <property type="evidence" value="ECO:0007669"/>
    <property type="project" value="InterPro"/>
</dbReference>
<accession>A0A2V3A0H4</accession>
<reference evidence="5 6" key="1">
    <citation type="submission" date="2018-05" db="EMBL/GenBank/DDBJ databases">
        <title>Freshwater and sediment microbial communities from various areas in North America, analyzing microbe dynamics in response to fracking.</title>
        <authorList>
            <person name="Lamendella R."/>
        </authorList>
    </citation>
    <scope>NUCLEOTIDE SEQUENCE [LARGE SCALE GENOMIC DNA]</scope>
    <source>
        <strain evidence="5 6">15_TX</strain>
    </source>
</reference>
<dbReference type="InterPro" id="IPR015421">
    <property type="entry name" value="PyrdxlP-dep_Trfase_major"/>
</dbReference>
<dbReference type="Gene3D" id="3.40.640.10">
    <property type="entry name" value="Type I PLP-dependent aspartate aminotransferase-like (Major domain)"/>
    <property type="match status" value="1"/>
</dbReference>
<keyword evidence="5" id="KW-0032">Aminotransferase</keyword>
<evidence type="ECO:0000256" key="4">
    <source>
        <dbReference type="RuleBase" id="RU003560"/>
    </source>
</evidence>
<dbReference type="AlphaFoldDB" id="A0A2V3A0H4"/>
<evidence type="ECO:0000313" key="6">
    <source>
        <dbReference type="Proteomes" id="UP000247150"/>
    </source>
</evidence>
<dbReference type="FunFam" id="3.40.640.10:FF:000004">
    <property type="entry name" value="Acetylornithine aminotransferase"/>
    <property type="match status" value="1"/>
</dbReference>
<evidence type="ECO:0000256" key="2">
    <source>
        <dbReference type="ARBA" id="ARBA00008954"/>
    </source>
</evidence>
<dbReference type="SUPFAM" id="SSF53383">
    <property type="entry name" value="PLP-dependent transferases"/>
    <property type="match status" value="1"/>
</dbReference>
<keyword evidence="3 4" id="KW-0663">Pyridoxal phosphate</keyword>
<dbReference type="InterPro" id="IPR005814">
    <property type="entry name" value="Aminotrans_3"/>
</dbReference>
<sequence length="484" mass="53178">MAVKPAAETGKPQAISHFFRVEGVFLMDQSNLIKPMLDAQYPVIDYGKGVYLYDTDGKEYLDASSGAITANIGHGVKEIIDAMHEQAKKISFVYRSQFTSEAAEKLACKIAELSIGDLNWSFFVNSGSEATETAMKIAIQYWQEKGTQTKTKVLSRWMSYHGITLGALSMSGHTGRRARFIPLLEDFPVIHPPYCYRCPYNLEAPDCGYLCAHELETVIKRLGAENIAAFIAEPVIGAAGGAIAPPKDYYKVIKEICDRNEILFIADEVMTGFGRTGTMLASEQWNVKPDIVALGKGMGAGYAPIAAALVSDKVMEPILEGSKSIMSGHTLSANPQSCAVSLAVLEYIDKNKIIPEVESKGVYLKNKLLNQQTRFPFIGDVRGKGLMVGLEFVKNPATKEPFSRELAMTQRIIQKAQDQGLLIYPAGAGINGINGDAILIAPPLTITKREIDDLVKRLETTLQFFSEKYLNLAEEEAEKNGEHF</sequence>